<name>A0A3S5A3U7_9PLAT</name>
<organism evidence="1 2">
    <name type="scientific">Protopolystoma xenopodis</name>
    <dbReference type="NCBI Taxonomy" id="117903"/>
    <lineage>
        <taxon>Eukaryota</taxon>
        <taxon>Metazoa</taxon>
        <taxon>Spiralia</taxon>
        <taxon>Lophotrochozoa</taxon>
        <taxon>Platyhelminthes</taxon>
        <taxon>Monogenea</taxon>
        <taxon>Polyopisthocotylea</taxon>
        <taxon>Polystomatidea</taxon>
        <taxon>Polystomatidae</taxon>
        <taxon>Protopolystoma</taxon>
    </lineage>
</organism>
<dbReference type="EMBL" id="CAAALY010083925">
    <property type="protein sequence ID" value="VEL26958.1"/>
    <property type="molecule type" value="Genomic_DNA"/>
</dbReference>
<proteinExistence type="predicted"/>
<accession>A0A3S5A3U7</accession>
<comment type="caution">
    <text evidence="1">The sequence shown here is derived from an EMBL/GenBank/DDBJ whole genome shotgun (WGS) entry which is preliminary data.</text>
</comment>
<sequence>MKIPAATIRLLQANIWHHLEVSWQPIQNEGLKVWLDGQVLVHQVAQTMEKTTAIPETYAYLPNAASASGTAAVEIADWKVEPMAEGEVHEIESLADTSQFHLKLVEIFPASRWNLIKIGQWPEGKLLNSSNQFYSFG</sequence>
<evidence type="ECO:0000313" key="1">
    <source>
        <dbReference type="EMBL" id="VEL26958.1"/>
    </source>
</evidence>
<dbReference type="Proteomes" id="UP000784294">
    <property type="component" value="Unassembled WGS sequence"/>
</dbReference>
<keyword evidence="2" id="KW-1185">Reference proteome</keyword>
<protein>
    <submittedName>
        <fullName evidence="1">Uncharacterized protein</fullName>
    </submittedName>
</protein>
<reference evidence="1" key="1">
    <citation type="submission" date="2018-11" db="EMBL/GenBank/DDBJ databases">
        <authorList>
            <consortium name="Pathogen Informatics"/>
        </authorList>
    </citation>
    <scope>NUCLEOTIDE SEQUENCE</scope>
</reference>
<evidence type="ECO:0000313" key="2">
    <source>
        <dbReference type="Proteomes" id="UP000784294"/>
    </source>
</evidence>
<dbReference type="AlphaFoldDB" id="A0A3S5A3U7"/>
<gene>
    <name evidence="1" type="ORF">PXEA_LOCUS20398</name>
</gene>